<evidence type="ECO:0000313" key="6">
    <source>
        <dbReference type="Proteomes" id="UP000781710"/>
    </source>
</evidence>
<sequence length="465" mass="51733">MRCALVAGTAAWLPACSDVEDSAARAASDIARLDSTRLAGIVRPTTTTGVVAAMRAWRGAVCIAGARFSMGGQTREPEALQFDLAGMDRLLRMDPVARIVRVQAGMRWRRLQALLDPHDLSVKVMQSYSNFTVGGSVSVNCHGRYIGESAIAGTVRALQLVTADGSTHELSRDREPALFSAALGGYGGLGVITEVELDLAHNTRIARTVSAVPLDAYPDWFRVNVLGKGDVVMHNADLVPPDFDAPLAITWSRTSAPLTDTRRLVPEGLDYSREQNLIWSATELPGGDALRERYMTRRLLTEPRVIMRNCEASLDVASIEPRTRRVSTYLLQEYFVPTGAFHPFIARMRAILRAADADALNVSIRHAAEDTTSLMRWADQDMFCFVLYHKQRSWQDARAVGWTRALIDAALDHGGRYYLPYRLHATRKQFARAYPQADRFAAIKRDVDPDNRFRNLLWDRYLASP</sequence>
<dbReference type="SUPFAM" id="SSF56176">
    <property type="entry name" value="FAD-binding/transporter-associated domain-like"/>
    <property type="match status" value="1"/>
</dbReference>
<dbReference type="SUPFAM" id="SSF55103">
    <property type="entry name" value="FAD-linked oxidases, C-terminal domain"/>
    <property type="match status" value="1"/>
</dbReference>
<dbReference type="InterPro" id="IPR006094">
    <property type="entry name" value="Oxid_FAD_bind_N"/>
</dbReference>
<accession>A0ABQ6ZLJ7</accession>
<gene>
    <name evidence="5" type="ORF">CSC78_02185</name>
</gene>
<keyword evidence="2" id="KW-0274">FAD</keyword>
<name>A0ABQ6ZLJ7_9GAMM</name>
<evidence type="ECO:0000259" key="4">
    <source>
        <dbReference type="PROSITE" id="PS51387"/>
    </source>
</evidence>
<evidence type="ECO:0000313" key="5">
    <source>
        <dbReference type="EMBL" id="KAF1727128.1"/>
    </source>
</evidence>
<reference evidence="5 6" key="1">
    <citation type="submission" date="2017-10" db="EMBL/GenBank/DDBJ databases">
        <title>Whole genome sequencing of members of genus Pseudoxanthomonas.</title>
        <authorList>
            <person name="Kumar S."/>
            <person name="Bansal K."/>
            <person name="Kaur A."/>
            <person name="Patil P."/>
            <person name="Sharma S."/>
            <person name="Patil P.B."/>
        </authorList>
    </citation>
    <scope>NUCLEOTIDE SEQUENCE [LARGE SCALE GENOMIC DNA]</scope>
    <source>
        <strain evidence="5 6">DSM 17109</strain>
    </source>
</reference>
<dbReference type="PROSITE" id="PS51387">
    <property type="entry name" value="FAD_PCMH"/>
    <property type="match status" value="1"/>
</dbReference>
<keyword evidence="3" id="KW-0560">Oxidoreductase</keyword>
<proteinExistence type="predicted"/>
<comment type="caution">
    <text evidence="5">The sequence shown here is derived from an EMBL/GenBank/DDBJ whole genome shotgun (WGS) entry which is preliminary data.</text>
</comment>
<dbReference type="InterPro" id="IPR016169">
    <property type="entry name" value="FAD-bd_PCMH_sub2"/>
</dbReference>
<dbReference type="InterPro" id="IPR036318">
    <property type="entry name" value="FAD-bd_PCMH-like_sf"/>
</dbReference>
<dbReference type="InterPro" id="IPR007173">
    <property type="entry name" value="ALO_C"/>
</dbReference>
<dbReference type="PANTHER" id="PTHR43762">
    <property type="entry name" value="L-GULONOLACTONE OXIDASE"/>
    <property type="match status" value="1"/>
</dbReference>
<dbReference type="Gene3D" id="1.10.45.10">
    <property type="entry name" value="Vanillyl-alcohol Oxidase, Chain A, domain 4"/>
    <property type="match status" value="1"/>
</dbReference>
<feature type="domain" description="FAD-binding PCMH-type" evidence="4">
    <location>
        <begin position="33"/>
        <end position="202"/>
    </location>
</feature>
<dbReference type="EMBL" id="PDWW01000002">
    <property type="protein sequence ID" value="KAF1727128.1"/>
    <property type="molecule type" value="Genomic_DNA"/>
</dbReference>
<dbReference type="PANTHER" id="PTHR43762:SF1">
    <property type="entry name" value="D-ARABINONO-1,4-LACTONE OXIDASE"/>
    <property type="match status" value="1"/>
</dbReference>
<dbReference type="InterPro" id="IPR016166">
    <property type="entry name" value="FAD-bd_PCMH"/>
</dbReference>
<dbReference type="Gene3D" id="3.30.465.10">
    <property type="match status" value="1"/>
</dbReference>
<evidence type="ECO:0000256" key="1">
    <source>
        <dbReference type="ARBA" id="ARBA00022630"/>
    </source>
</evidence>
<dbReference type="InterPro" id="IPR016164">
    <property type="entry name" value="FAD-linked_Oxase-like_C"/>
</dbReference>
<evidence type="ECO:0000256" key="2">
    <source>
        <dbReference type="ARBA" id="ARBA00022827"/>
    </source>
</evidence>
<dbReference type="InterPro" id="IPR010031">
    <property type="entry name" value="FAD_lactone_oxidase-like"/>
</dbReference>
<organism evidence="5 6">
    <name type="scientific">Pseudoxanthomonas japonensis</name>
    <dbReference type="NCBI Taxonomy" id="69284"/>
    <lineage>
        <taxon>Bacteria</taxon>
        <taxon>Pseudomonadati</taxon>
        <taxon>Pseudomonadota</taxon>
        <taxon>Gammaproteobacteria</taxon>
        <taxon>Lysobacterales</taxon>
        <taxon>Lysobacteraceae</taxon>
        <taxon>Pseudoxanthomonas</taxon>
    </lineage>
</organism>
<dbReference type="Proteomes" id="UP000781710">
    <property type="component" value="Unassembled WGS sequence"/>
</dbReference>
<dbReference type="Pfam" id="PF04030">
    <property type="entry name" value="ALO"/>
    <property type="match status" value="1"/>
</dbReference>
<evidence type="ECO:0000256" key="3">
    <source>
        <dbReference type="ARBA" id="ARBA00023002"/>
    </source>
</evidence>
<keyword evidence="1" id="KW-0285">Flavoprotein</keyword>
<dbReference type="InterPro" id="IPR016171">
    <property type="entry name" value="Vanillyl_alc_oxidase_C-sub2"/>
</dbReference>
<protein>
    <submittedName>
        <fullName evidence="5">FAD-binding oxidoreductase</fullName>
    </submittedName>
</protein>
<keyword evidence="6" id="KW-1185">Reference proteome</keyword>
<dbReference type="Pfam" id="PF01565">
    <property type="entry name" value="FAD_binding_4"/>
    <property type="match status" value="1"/>
</dbReference>